<proteinExistence type="predicted"/>
<dbReference type="EMBL" id="CALNXJ010000055">
    <property type="protein sequence ID" value="CAH3154224.1"/>
    <property type="molecule type" value="Genomic_DNA"/>
</dbReference>
<keyword evidence="3" id="KW-1185">Reference proteome</keyword>
<feature type="chain" id="PRO_5043527157" evidence="1">
    <location>
        <begin position="28"/>
        <end position="108"/>
    </location>
</feature>
<organism evidence="2 3">
    <name type="scientific">Pocillopora meandrina</name>
    <dbReference type="NCBI Taxonomy" id="46732"/>
    <lineage>
        <taxon>Eukaryota</taxon>
        <taxon>Metazoa</taxon>
        <taxon>Cnidaria</taxon>
        <taxon>Anthozoa</taxon>
        <taxon>Hexacorallia</taxon>
        <taxon>Scleractinia</taxon>
        <taxon>Astrocoeniina</taxon>
        <taxon>Pocilloporidae</taxon>
        <taxon>Pocillopora</taxon>
    </lineage>
</organism>
<feature type="signal peptide" evidence="1">
    <location>
        <begin position="1"/>
        <end position="27"/>
    </location>
</feature>
<gene>
    <name evidence="2" type="ORF">PMEA_00027460</name>
</gene>
<comment type="caution">
    <text evidence="2">The sequence shown here is derived from an EMBL/GenBank/DDBJ whole genome shotgun (WGS) entry which is preliminary data.</text>
</comment>
<sequence>MRDLHWLPIRARINFKVLLLTFKALHGLAPQYLRSLISIKTSCYNLRGSNTLLLAMPSAKFKVTLGDRAFAVAAPSLWKSLPSELRSITCVTSFKTHLKIYLFSLAYT</sequence>
<keyword evidence="1" id="KW-0732">Signal</keyword>
<dbReference type="AlphaFoldDB" id="A0AAU9XNU3"/>
<evidence type="ECO:0000256" key="1">
    <source>
        <dbReference type="SAM" id="SignalP"/>
    </source>
</evidence>
<name>A0AAU9XNU3_9CNID</name>
<reference evidence="2 3" key="1">
    <citation type="submission" date="2022-05" db="EMBL/GenBank/DDBJ databases">
        <authorList>
            <consortium name="Genoscope - CEA"/>
            <person name="William W."/>
        </authorList>
    </citation>
    <scope>NUCLEOTIDE SEQUENCE [LARGE SCALE GENOMIC DNA]</scope>
</reference>
<protein>
    <submittedName>
        <fullName evidence="2">Uncharacterized protein</fullName>
    </submittedName>
</protein>
<evidence type="ECO:0000313" key="3">
    <source>
        <dbReference type="Proteomes" id="UP001159428"/>
    </source>
</evidence>
<evidence type="ECO:0000313" key="2">
    <source>
        <dbReference type="EMBL" id="CAH3154224.1"/>
    </source>
</evidence>
<accession>A0AAU9XNU3</accession>
<dbReference type="Proteomes" id="UP001159428">
    <property type="component" value="Unassembled WGS sequence"/>
</dbReference>